<feature type="region of interest" description="Disordered" evidence="1">
    <location>
        <begin position="159"/>
        <end position="187"/>
    </location>
</feature>
<gene>
    <name evidence="3" type="ORF">ANSO36C_21270</name>
</gene>
<proteinExistence type="predicted"/>
<dbReference type="Pfam" id="PF19266">
    <property type="entry name" value="CIS_tube"/>
    <property type="match status" value="1"/>
</dbReference>
<evidence type="ECO:0000313" key="4">
    <source>
        <dbReference type="Proteomes" id="UP001055453"/>
    </source>
</evidence>
<evidence type="ECO:0000313" key="3">
    <source>
        <dbReference type="EMBL" id="BDI16325.1"/>
    </source>
</evidence>
<dbReference type="EMBL" id="AP025732">
    <property type="protein sequence ID" value="BDI16325.1"/>
    <property type="molecule type" value="Genomic_DNA"/>
</dbReference>
<dbReference type="RefSeq" id="WP_251959493.1">
    <property type="nucleotide sequence ID" value="NZ_AP025732.1"/>
</dbReference>
<feature type="domain" description="Contractile injection system tube protein N-terminal" evidence="2">
    <location>
        <begin position="15"/>
        <end position="158"/>
    </location>
</feature>
<keyword evidence="4" id="KW-1185">Reference proteome</keyword>
<dbReference type="InterPro" id="IPR045361">
    <property type="entry name" value="CIS_tube_prot_N"/>
</dbReference>
<evidence type="ECO:0000259" key="2">
    <source>
        <dbReference type="Pfam" id="PF19266"/>
    </source>
</evidence>
<dbReference type="Proteomes" id="UP001055453">
    <property type="component" value="Chromosome"/>
</dbReference>
<evidence type="ECO:0000256" key="1">
    <source>
        <dbReference type="SAM" id="MobiDB-lite"/>
    </source>
</evidence>
<reference evidence="3" key="1">
    <citation type="submission" date="2022-04" db="EMBL/GenBank/DDBJ databases">
        <title>Complete genome sequence of a cyanobacterium, Nostoc sp. SO-36, isolated in Antarctica.</title>
        <authorList>
            <person name="Kanesaki Y."/>
            <person name="Effendi D."/>
            <person name="Sakamoto T."/>
            <person name="Ohtani S."/>
            <person name="Awai K."/>
        </authorList>
    </citation>
    <scope>NUCLEOTIDE SEQUENCE</scope>
    <source>
        <strain evidence="3">SO-36</strain>
    </source>
</reference>
<protein>
    <recommendedName>
        <fullName evidence="2">Contractile injection system tube protein N-terminal domain-containing protein</fullName>
    </recommendedName>
</protein>
<accession>A0ABN6Q1R5</accession>
<organism evidence="3 4">
    <name type="scientific">Nostoc cf. commune SO-36</name>
    <dbReference type="NCBI Taxonomy" id="449208"/>
    <lineage>
        <taxon>Bacteria</taxon>
        <taxon>Bacillati</taxon>
        <taxon>Cyanobacteriota</taxon>
        <taxon>Cyanophyceae</taxon>
        <taxon>Nostocales</taxon>
        <taxon>Nostocaceae</taxon>
        <taxon>Nostoc</taxon>
    </lineage>
</organism>
<feature type="compositionally biased region" description="Basic and acidic residues" evidence="1">
    <location>
        <begin position="167"/>
        <end position="177"/>
    </location>
</feature>
<sequence>MASPAIIVTQKRQPQLQKAKLVAYKSGATKDIELMFNPTDISFTRTVKWESEQGNRSTDLIPKVNFSGVEPYKFTLKQLLFDTYETKESVMKYINIIKKGVESIDNKPDTRPPVYIFTWGTEYFYCVITSLTYTLNMFLTDGTPVRALVDISLQEVDKNNIPGGKESASKGKDRQANEKLGPTDKPN</sequence>
<name>A0ABN6Q1R5_NOSCO</name>